<evidence type="ECO:0000313" key="2">
    <source>
        <dbReference type="Proteomes" id="UP000694892"/>
    </source>
</evidence>
<sequence>MTCPIVENYWNAIIQIASEVFNNPILRAPEHSLLNYPFHGFDKSANYLLLQIWSAARWVIALNWISPALSVPQFIFRLNYIQEMHYLTAIIENKRENHNTIWQPWEDFKKSPAFPLQLR</sequence>
<protein>
    <submittedName>
        <fullName evidence="1">Uncharacterized protein</fullName>
    </submittedName>
</protein>
<name>A0A974D597_XENLA</name>
<proteinExistence type="predicted"/>
<evidence type="ECO:0000313" key="1">
    <source>
        <dbReference type="EMBL" id="OCT84506.1"/>
    </source>
</evidence>
<reference evidence="2" key="1">
    <citation type="journal article" date="2016" name="Nature">
        <title>Genome evolution in the allotetraploid frog Xenopus laevis.</title>
        <authorList>
            <person name="Session A.M."/>
            <person name="Uno Y."/>
            <person name="Kwon T."/>
            <person name="Chapman J.A."/>
            <person name="Toyoda A."/>
            <person name="Takahashi S."/>
            <person name="Fukui A."/>
            <person name="Hikosaka A."/>
            <person name="Suzuki A."/>
            <person name="Kondo M."/>
            <person name="van Heeringen S.J."/>
            <person name="Quigley I."/>
            <person name="Heinz S."/>
            <person name="Ogino H."/>
            <person name="Ochi H."/>
            <person name="Hellsten U."/>
            <person name="Lyons J.B."/>
            <person name="Simakov O."/>
            <person name="Putnam N."/>
            <person name="Stites J."/>
            <person name="Kuroki Y."/>
            <person name="Tanaka T."/>
            <person name="Michiue T."/>
            <person name="Watanabe M."/>
            <person name="Bogdanovic O."/>
            <person name="Lister R."/>
            <person name="Georgiou G."/>
            <person name="Paranjpe S.S."/>
            <person name="van Kruijsbergen I."/>
            <person name="Shu S."/>
            <person name="Carlson J."/>
            <person name="Kinoshita T."/>
            <person name="Ohta Y."/>
            <person name="Mawaribuchi S."/>
            <person name="Jenkins J."/>
            <person name="Grimwood J."/>
            <person name="Schmutz J."/>
            <person name="Mitros T."/>
            <person name="Mozaffari S.V."/>
            <person name="Suzuki Y."/>
            <person name="Haramoto Y."/>
            <person name="Yamamoto T.S."/>
            <person name="Takagi C."/>
            <person name="Heald R."/>
            <person name="Miller K."/>
            <person name="Haudenschild C."/>
            <person name="Kitzman J."/>
            <person name="Nakayama T."/>
            <person name="Izutsu Y."/>
            <person name="Robert J."/>
            <person name="Fortriede J."/>
            <person name="Burns K."/>
            <person name="Lotay V."/>
            <person name="Karimi K."/>
            <person name="Yasuoka Y."/>
            <person name="Dichmann D.S."/>
            <person name="Flajnik M.F."/>
            <person name="Houston D.W."/>
            <person name="Shendure J."/>
            <person name="DuPasquier L."/>
            <person name="Vize P.D."/>
            <person name="Zorn A.M."/>
            <person name="Ito M."/>
            <person name="Marcotte E.M."/>
            <person name="Wallingford J.B."/>
            <person name="Ito Y."/>
            <person name="Asashima M."/>
            <person name="Ueno N."/>
            <person name="Matsuda Y."/>
            <person name="Veenstra G.J."/>
            <person name="Fujiyama A."/>
            <person name="Harland R.M."/>
            <person name="Taira M."/>
            <person name="Rokhsar D.S."/>
        </authorList>
    </citation>
    <scope>NUCLEOTIDE SEQUENCE [LARGE SCALE GENOMIC DNA]</scope>
    <source>
        <strain evidence="2">J</strain>
    </source>
</reference>
<dbReference type="EMBL" id="CM004472">
    <property type="protein sequence ID" value="OCT84506.1"/>
    <property type="molecule type" value="Genomic_DNA"/>
</dbReference>
<dbReference type="Proteomes" id="UP000694892">
    <property type="component" value="Chromosome 4L"/>
</dbReference>
<accession>A0A974D597</accession>
<gene>
    <name evidence="1" type="ORF">XELAEV_18022659mg</name>
</gene>
<dbReference type="AlphaFoldDB" id="A0A974D597"/>
<organism evidence="1 2">
    <name type="scientific">Xenopus laevis</name>
    <name type="common">African clawed frog</name>
    <dbReference type="NCBI Taxonomy" id="8355"/>
    <lineage>
        <taxon>Eukaryota</taxon>
        <taxon>Metazoa</taxon>
        <taxon>Chordata</taxon>
        <taxon>Craniata</taxon>
        <taxon>Vertebrata</taxon>
        <taxon>Euteleostomi</taxon>
        <taxon>Amphibia</taxon>
        <taxon>Batrachia</taxon>
        <taxon>Anura</taxon>
        <taxon>Pipoidea</taxon>
        <taxon>Pipidae</taxon>
        <taxon>Xenopodinae</taxon>
        <taxon>Xenopus</taxon>
        <taxon>Xenopus</taxon>
    </lineage>
</organism>